<dbReference type="InterPro" id="IPR000361">
    <property type="entry name" value="ATAP_core_dom"/>
</dbReference>
<dbReference type="InterPro" id="IPR050322">
    <property type="entry name" value="Fe-S_cluster_asmbl/transfer"/>
</dbReference>
<protein>
    <recommendedName>
        <fullName evidence="3">Core domain-containing protein</fullName>
    </recommendedName>
</protein>
<organism evidence="4 5">
    <name type="scientific">Asterophora parasitica</name>
    <dbReference type="NCBI Taxonomy" id="117018"/>
    <lineage>
        <taxon>Eukaryota</taxon>
        <taxon>Fungi</taxon>
        <taxon>Dikarya</taxon>
        <taxon>Basidiomycota</taxon>
        <taxon>Agaricomycotina</taxon>
        <taxon>Agaricomycetes</taxon>
        <taxon>Agaricomycetidae</taxon>
        <taxon>Agaricales</taxon>
        <taxon>Tricholomatineae</taxon>
        <taxon>Lyophyllaceae</taxon>
        <taxon>Asterophora</taxon>
    </lineage>
</organism>
<feature type="region of interest" description="Disordered" evidence="2">
    <location>
        <begin position="331"/>
        <end position="535"/>
    </location>
</feature>
<dbReference type="AlphaFoldDB" id="A0A9P7GGF9"/>
<dbReference type="EMBL" id="JABCKV010000015">
    <property type="protein sequence ID" value="KAG5646885.1"/>
    <property type="molecule type" value="Genomic_DNA"/>
</dbReference>
<dbReference type="InterPro" id="IPR035903">
    <property type="entry name" value="HesB-like_dom_sf"/>
</dbReference>
<evidence type="ECO:0000313" key="4">
    <source>
        <dbReference type="EMBL" id="KAG5646885.1"/>
    </source>
</evidence>
<name>A0A9P7GGF9_9AGAR</name>
<gene>
    <name evidence="4" type="ORF">DXG03_001961</name>
</gene>
<comment type="similarity">
    <text evidence="1">Belongs to the HesB/IscA family.</text>
</comment>
<feature type="compositionally biased region" description="Pro residues" evidence="2">
    <location>
        <begin position="519"/>
        <end position="530"/>
    </location>
</feature>
<dbReference type="NCBIfam" id="TIGR00049">
    <property type="entry name" value="iron-sulfur cluster assembly accessory protein"/>
    <property type="match status" value="1"/>
</dbReference>
<feature type="compositionally biased region" description="Low complexity" evidence="2">
    <location>
        <begin position="382"/>
        <end position="392"/>
    </location>
</feature>
<reference evidence="4" key="1">
    <citation type="submission" date="2020-07" db="EMBL/GenBank/DDBJ databases">
        <authorList>
            <person name="Nieuwenhuis M."/>
            <person name="Van De Peppel L.J.J."/>
        </authorList>
    </citation>
    <scope>NUCLEOTIDE SEQUENCE</scope>
    <source>
        <strain evidence="4">AP01</strain>
        <tissue evidence="4">Mycelium</tissue>
    </source>
</reference>
<reference evidence="4" key="2">
    <citation type="submission" date="2021-10" db="EMBL/GenBank/DDBJ databases">
        <title>Phylogenomics reveals ancestral predisposition of the termite-cultivated fungus Termitomyces towards a domesticated lifestyle.</title>
        <authorList>
            <person name="Auxier B."/>
            <person name="Grum-Grzhimaylo A."/>
            <person name="Cardenas M.E."/>
            <person name="Lodge J.D."/>
            <person name="Laessoe T."/>
            <person name="Pedersen O."/>
            <person name="Smith M.E."/>
            <person name="Kuyper T.W."/>
            <person name="Franco-Molano E.A."/>
            <person name="Baroni T.J."/>
            <person name="Aanen D.K."/>
        </authorList>
    </citation>
    <scope>NUCLEOTIDE SEQUENCE</scope>
    <source>
        <strain evidence="4">AP01</strain>
        <tissue evidence="4">Mycelium</tissue>
    </source>
</reference>
<dbReference type="SUPFAM" id="SSF89360">
    <property type="entry name" value="HesB-like domain"/>
    <property type="match status" value="1"/>
</dbReference>
<sequence length="884" mass="93481">MATPTSTPTPATPGLIADAAAPQIAGGPPPAPKVEKARPKIRASKAALTISPGAVARLRALLTGPTPRLIRIGVKNKGCAGLAYNLEYVEKGGRFDEVVEQDGVQVLIDSKALFSIIGSRMDWTEDALSSKFTFENPNIKDASWSTFTEMLAPANPDNRPLPPGWNQHFDATRNTWYYVCTNVKPPHVTTEHPLGQQAIPRTSPAQSETTETREPPTPEYEPALSLQPVQPIQPKSSKLSFAQQLYASASNPTQAYKPPSIHAPIIPTPPMSPQAATPGYSPRIAPGDHSAPPNSTANMHDFNHNSARRPLSVHGYPAAHRAPHRAQTYGAVATPASAQSHSHHHRTSTISGGMMSRAKPTPNFTTTLRPPSEVSESLNTHTTAAFQAAASYPSPPPTSTRHSRSLPPTPLSPPSQFTQPSFPQSPPSHTASPPAVSPPTASPVSSPTFQHPPPAVQQSPPPFQQPPPPTLQPPPPAFQPPPHPPLPQAPPPPPAPRPLHIPPHMHHPPMPVQVQTVHLPPPPPPPPPPSKTSTATNFLKSQAGQALGKIAVGVAGGALSSAFGGSPSTGISSLGGLGASIGGALVNNLGANGDGSDLVSSVAGGLFSGFSPQDGNNIPGVDAINALQGALPGQGGFSGPDYGSIVSGLMHSLPHQQQQQPPQPQQQPQPQYQPQHQPLPQQHQQYQPHPTAPAPNSGGGGGGNAFHNAYSAQIQANQQAAQAQAQAQAQIQAQLQANQQAQAQAQAQIQVQIQQQTQQTQTLAEMIREQSQKQTAQFQQQLQLQIQQQNEQAQQAFAQSYLQTMDAINQQTANSFNQQNAYNQQTMNAFNQQFNQQLQPQDPTQTDNSFLTDFGQAMLSNFSGDPTGGNGDFGLSNLLALASS</sequence>
<feature type="compositionally biased region" description="Polar residues" evidence="2">
    <location>
        <begin position="227"/>
        <end position="236"/>
    </location>
</feature>
<feature type="region of interest" description="Disordered" evidence="2">
    <location>
        <begin position="188"/>
        <end position="236"/>
    </location>
</feature>
<feature type="compositionally biased region" description="Low complexity" evidence="2">
    <location>
        <begin position="668"/>
        <end position="689"/>
    </location>
</feature>
<accession>A0A9P7GGF9</accession>
<dbReference type="InterPro" id="IPR016092">
    <property type="entry name" value="ATAP"/>
</dbReference>
<feature type="compositionally biased region" description="Low complexity" evidence="2">
    <location>
        <begin position="1"/>
        <end position="26"/>
    </location>
</feature>
<evidence type="ECO:0000313" key="5">
    <source>
        <dbReference type="Proteomes" id="UP000775547"/>
    </source>
</evidence>
<feature type="region of interest" description="Disordered" evidence="2">
    <location>
        <begin position="1"/>
        <end position="36"/>
    </location>
</feature>
<dbReference type="Proteomes" id="UP000775547">
    <property type="component" value="Unassembled WGS sequence"/>
</dbReference>
<dbReference type="OrthoDB" id="333486at2759"/>
<feature type="region of interest" description="Disordered" evidence="2">
    <location>
        <begin position="653"/>
        <end position="707"/>
    </location>
</feature>
<dbReference type="GO" id="GO:0005739">
    <property type="term" value="C:mitochondrion"/>
    <property type="evidence" value="ECO:0007669"/>
    <property type="project" value="TreeGrafter"/>
</dbReference>
<feature type="compositionally biased region" description="Low complexity" evidence="2">
    <location>
        <begin position="414"/>
        <end position="434"/>
    </location>
</feature>
<keyword evidence="5" id="KW-1185">Reference proteome</keyword>
<evidence type="ECO:0000256" key="1">
    <source>
        <dbReference type="ARBA" id="ARBA00006718"/>
    </source>
</evidence>
<dbReference type="GO" id="GO:0051537">
    <property type="term" value="F:2 iron, 2 sulfur cluster binding"/>
    <property type="evidence" value="ECO:0007669"/>
    <property type="project" value="TreeGrafter"/>
</dbReference>
<dbReference type="GO" id="GO:0016226">
    <property type="term" value="P:iron-sulfur cluster assembly"/>
    <property type="evidence" value="ECO:0007669"/>
    <property type="project" value="InterPro"/>
</dbReference>
<dbReference type="Pfam" id="PF01521">
    <property type="entry name" value="Fe-S_biosyn"/>
    <property type="match status" value="1"/>
</dbReference>
<dbReference type="PRINTS" id="PR01217">
    <property type="entry name" value="PRICHEXTENSN"/>
</dbReference>
<evidence type="ECO:0000259" key="3">
    <source>
        <dbReference type="Pfam" id="PF01521"/>
    </source>
</evidence>
<dbReference type="PANTHER" id="PTHR10072">
    <property type="entry name" value="IRON-SULFUR CLUSTER ASSEMBLY PROTEIN"/>
    <property type="match status" value="1"/>
</dbReference>
<feature type="region of interest" description="Disordered" evidence="2">
    <location>
        <begin position="252"/>
        <end position="311"/>
    </location>
</feature>
<proteinExistence type="inferred from homology"/>
<feature type="domain" description="Core" evidence="3">
    <location>
        <begin position="48"/>
        <end position="141"/>
    </location>
</feature>
<feature type="compositionally biased region" description="Polar residues" evidence="2">
    <location>
        <begin position="362"/>
        <end position="381"/>
    </location>
</feature>
<comment type="caution">
    <text evidence="4">The sequence shown here is derived from an EMBL/GenBank/DDBJ whole genome shotgun (WGS) entry which is preliminary data.</text>
</comment>
<dbReference type="PANTHER" id="PTHR10072:SF41">
    <property type="entry name" value="IRON-SULFUR CLUSTER ASSEMBLY 1 HOMOLOG, MITOCHONDRIAL"/>
    <property type="match status" value="1"/>
</dbReference>
<evidence type="ECO:0000256" key="2">
    <source>
        <dbReference type="SAM" id="MobiDB-lite"/>
    </source>
</evidence>
<dbReference type="Gene3D" id="2.60.300.12">
    <property type="entry name" value="HesB-like domain"/>
    <property type="match status" value="1"/>
</dbReference>
<feature type="compositionally biased region" description="Pro residues" evidence="2">
    <location>
        <begin position="450"/>
        <end position="501"/>
    </location>
</feature>